<sequence>MDDRSGARVGTRSPCTGSACVLAAKADAMQVQGGPVLHRYEYVLVTYSHKHAFSSLCSVMFPTTLKLLDVTIDSSARHVEVYIITVSPTGERQPRYVDTVRGVKSGTDVFHVPYAFSNTEDMQVASGVSFKFVSLQPTHTKDVLTLSELKVRVHPPPAAPTPPPQLSTATPDVASRPSPPPIDMDTMKMILSMQQAMQKQMEDKIYKAVDSRLSLLTTRLQSTESKILALTNNVPQAEVNHDKESFAGILKRLASLEKEVRGMKACHDSGELATALQQLQTTANLQDGDDVATLGESDDLDDGALATATSSTAVDS</sequence>
<evidence type="ECO:0000313" key="2">
    <source>
        <dbReference type="EMBL" id="ETV85534.1"/>
    </source>
</evidence>
<dbReference type="VEuPathDB" id="FungiDB:H257_03247"/>
<name>W4H2S0_APHAT</name>
<dbReference type="EMBL" id="KI913118">
    <property type="protein sequence ID" value="ETV85534.1"/>
    <property type="molecule type" value="Genomic_DNA"/>
</dbReference>
<dbReference type="AlphaFoldDB" id="W4H2S0"/>
<feature type="region of interest" description="Disordered" evidence="1">
    <location>
        <begin position="293"/>
        <end position="316"/>
    </location>
</feature>
<feature type="compositionally biased region" description="Pro residues" evidence="1">
    <location>
        <begin position="154"/>
        <end position="165"/>
    </location>
</feature>
<protein>
    <submittedName>
        <fullName evidence="2">Uncharacterized protein</fullName>
    </submittedName>
</protein>
<feature type="region of interest" description="Disordered" evidence="1">
    <location>
        <begin position="154"/>
        <end position="180"/>
    </location>
</feature>
<dbReference type="RefSeq" id="XP_009825552.1">
    <property type="nucleotide sequence ID" value="XM_009827250.1"/>
</dbReference>
<evidence type="ECO:0000256" key="1">
    <source>
        <dbReference type="SAM" id="MobiDB-lite"/>
    </source>
</evidence>
<dbReference type="GeneID" id="20805243"/>
<reference evidence="2" key="1">
    <citation type="submission" date="2013-12" db="EMBL/GenBank/DDBJ databases">
        <title>The Genome Sequence of Aphanomyces astaci APO3.</title>
        <authorList>
            <consortium name="The Broad Institute Genomics Platform"/>
            <person name="Russ C."/>
            <person name="Tyler B."/>
            <person name="van West P."/>
            <person name="Dieguez-Uribeondo J."/>
            <person name="Young S.K."/>
            <person name="Zeng Q."/>
            <person name="Gargeya S."/>
            <person name="Fitzgerald M."/>
            <person name="Abouelleil A."/>
            <person name="Alvarado L."/>
            <person name="Chapman S.B."/>
            <person name="Gainer-Dewar J."/>
            <person name="Goldberg J."/>
            <person name="Griggs A."/>
            <person name="Gujja S."/>
            <person name="Hansen M."/>
            <person name="Howarth C."/>
            <person name="Imamovic A."/>
            <person name="Ireland A."/>
            <person name="Larimer J."/>
            <person name="McCowan C."/>
            <person name="Murphy C."/>
            <person name="Pearson M."/>
            <person name="Poon T.W."/>
            <person name="Priest M."/>
            <person name="Roberts A."/>
            <person name="Saif S."/>
            <person name="Shea T."/>
            <person name="Sykes S."/>
            <person name="Wortman J."/>
            <person name="Nusbaum C."/>
            <person name="Birren B."/>
        </authorList>
    </citation>
    <scope>NUCLEOTIDE SEQUENCE [LARGE SCALE GENOMIC DNA]</scope>
    <source>
        <strain evidence="2">APO3</strain>
    </source>
</reference>
<proteinExistence type="predicted"/>
<dbReference type="OrthoDB" id="74493at2759"/>
<accession>W4H2S0</accession>
<gene>
    <name evidence="2" type="ORF">H257_03247</name>
</gene>
<organism evidence="2">
    <name type="scientific">Aphanomyces astaci</name>
    <name type="common">Crayfish plague agent</name>
    <dbReference type="NCBI Taxonomy" id="112090"/>
    <lineage>
        <taxon>Eukaryota</taxon>
        <taxon>Sar</taxon>
        <taxon>Stramenopiles</taxon>
        <taxon>Oomycota</taxon>
        <taxon>Saprolegniomycetes</taxon>
        <taxon>Saprolegniales</taxon>
        <taxon>Verrucalvaceae</taxon>
        <taxon>Aphanomyces</taxon>
    </lineage>
</organism>